<proteinExistence type="predicted"/>
<evidence type="ECO:0000256" key="1">
    <source>
        <dbReference type="SAM" id="MobiDB-lite"/>
    </source>
</evidence>
<organism evidence="2 3">
    <name type="scientific">Sphagnum jensenii</name>
    <dbReference type="NCBI Taxonomy" id="128206"/>
    <lineage>
        <taxon>Eukaryota</taxon>
        <taxon>Viridiplantae</taxon>
        <taxon>Streptophyta</taxon>
        <taxon>Embryophyta</taxon>
        <taxon>Bryophyta</taxon>
        <taxon>Sphagnophytina</taxon>
        <taxon>Sphagnopsida</taxon>
        <taxon>Sphagnales</taxon>
        <taxon>Sphagnaceae</taxon>
        <taxon>Sphagnum</taxon>
    </lineage>
</organism>
<keyword evidence="3" id="KW-1185">Reference proteome</keyword>
<accession>A0ABP0WH63</accession>
<feature type="region of interest" description="Disordered" evidence="1">
    <location>
        <begin position="86"/>
        <end position="146"/>
    </location>
</feature>
<protein>
    <submittedName>
        <fullName evidence="2">Uncharacterized protein</fullName>
    </submittedName>
</protein>
<dbReference type="Proteomes" id="UP001497444">
    <property type="component" value="Chromosome 17"/>
</dbReference>
<name>A0ABP0WH63_9BRYO</name>
<reference evidence="2" key="1">
    <citation type="submission" date="2024-02" db="EMBL/GenBank/DDBJ databases">
        <authorList>
            <consortium name="ELIXIR-Norway"/>
            <consortium name="Elixir Norway"/>
        </authorList>
    </citation>
    <scope>NUCLEOTIDE SEQUENCE</scope>
</reference>
<sequence length="192" mass="20509">MACAMNAAAMMVGVAPSQAVGAVCASTSSRSTTASKSSLLFNNGGLHVTKQAHSSRARTMQPLRVRAEDESIVDKVKGGVQDLSQKMKDAMPSGGNREGLSGPKKTDEEGYWFDTPSSTGDVTDKAKRMASKSRTLDGEETESLQERLKDGVRTLRSKTGDVIYDATRNAKDVGNDATQKNIDAQTKYTKGQ</sequence>
<dbReference type="EMBL" id="OZ020112">
    <property type="protein sequence ID" value="CAK9265501.1"/>
    <property type="molecule type" value="Genomic_DNA"/>
</dbReference>
<evidence type="ECO:0000313" key="3">
    <source>
        <dbReference type="Proteomes" id="UP001497444"/>
    </source>
</evidence>
<gene>
    <name evidence="2" type="ORF">CSSPJE1EN1_LOCUS10979</name>
</gene>
<evidence type="ECO:0000313" key="2">
    <source>
        <dbReference type="EMBL" id="CAK9265501.1"/>
    </source>
</evidence>